<organism evidence="5 6">
    <name type="scientific">Aquilegia coerulea</name>
    <name type="common">Rocky mountain columbine</name>
    <dbReference type="NCBI Taxonomy" id="218851"/>
    <lineage>
        <taxon>Eukaryota</taxon>
        <taxon>Viridiplantae</taxon>
        <taxon>Streptophyta</taxon>
        <taxon>Embryophyta</taxon>
        <taxon>Tracheophyta</taxon>
        <taxon>Spermatophyta</taxon>
        <taxon>Magnoliopsida</taxon>
        <taxon>Ranunculales</taxon>
        <taxon>Ranunculaceae</taxon>
        <taxon>Thalictroideae</taxon>
        <taxon>Aquilegia</taxon>
    </lineage>
</organism>
<dbReference type="CDD" id="cd07813">
    <property type="entry name" value="COQ10p_like"/>
    <property type="match status" value="1"/>
</dbReference>
<dbReference type="STRING" id="218851.A0A2G5EW40"/>
<evidence type="ECO:0000313" key="6">
    <source>
        <dbReference type="Proteomes" id="UP000230069"/>
    </source>
</evidence>
<evidence type="ECO:0000256" key="2">
    <source>
        <dbReference type="ARBA" id="ARBA00011814"/>
    </source>
</evidence>
<protein>
    <recommendedName>
        <fullName evidence="4">Coenzyme Q-binding protein COQ10 START domain-containing protein</fullName>
    </recommendedName>
</protein>
<accession>A0A2G5EW40</accession>
<sequence length="235" mass="26377">MRRRSVLLGQKLLMNSCGGGCNQIQCLSSSRISGFQTQCLSNNNLIGSEKKDSRFLFGKLVQQQNVQVRNFIGCGDGEEGNVLSKNYEERRVLGYSPEQLFAVVAAVDLYQDFVPWCQRSKIVQSNTDGSFEAELEIGFKFFVESYVSHVELSKPKCIKTTVSQCGLFEHLINVWEFNPGPAPGTCNVHFLVDFKFHSPLYGQAASTFFKDVVSRLISSFSDRCRLIYGPGIKVR</sequence>
<proteinExistence type="inferred from homology"/>
<dbReference type="InterPro" id="IPR044996">
    <property type="entry name" value="COQ10-like"/>
</dbReference>
<name>A0A2G5EW40_AQUCA</name>
<gene>
    <name evidence="5" type="ORF">AQUCO_00400624v1</name>
</gene>
<dbReference type="Gene3D" id="3.30.530.20">
    <property type="match status" value="1"/>
</dbReference>
<dbReference type="PANTHER" id="PTHR12901">
    <property type="entry name" value="SPERM PROTEIN HOMOLOG"/>
    <property type="match status" value="1"/>
</dbReference>
<dbReference type="InterPro" id="IPR023393">
    <property type="entry name" value="START-like_dom_sf"/>
</dbReference>
<dbReference type="AlphaFoldDB" id="A0A2G5EW40"/>
<evidence type="ECO:0000256" key="3">
    <source>
        <dbReference type="ARBA" id="ARBA00024947"/>
    </source>
</evidence>
<dbReference type="SUPFAM" id="SSF55961">
    <property type="entry name" value="Bet v1-like"/>
    <property type="match status" value="1"/>
</dbReference>
<comment type="subunit">
    <text evidence="2">Interacts with coenzyme Q.</text>
</comment>
<feature type="domain" description="Coenzyme Q-binding protein COQ10 START" evidence="4">
    <location>
        <begin position="94"/>
        <end position="220"/>
    </location>
</feature>
<keyword evidence="6" id="KW-1185">Reference proteome</keyword>
<dbReference type="Proteomes" id="UP000230069">
    <property type="component" value="Unassembled WGS sequence"/>
</dbReference>
<dbReference type="EMBL" id="KZ305021">
    <property type="protein sequence ID" value="PIA59877.1"/>
    <property type="molecule type" value="Genomic_DNA"/>
</dbReference>
<dbReference type="InParanoid" id="A0A2G5EW40"/>
<comment type="function">
    <text evidence="3">Required for the function of coenzyme Q in the respiratory chain. May serve as a chaperone or may be involved in the transport of Q6 from its site of synthesis to the catalytic sites of the respiratory complexes.</text>
</comment>
<dbReference type="GO" id="GO:0045333">
    <property type="term" value="P:cellular respiration"/>
    <property type="evidence" value="ECO:0007669"/>
    <property type="project" value="InterPro"/>
</dbReference>
<evidence type="ECO:0000256" key="1">
    <source>
        <dbReference type="ARBA" id="ARBA00006885"/>
    </source>
</evidence>
<evidence type="ECO:0000259" key="4">
    <source>
        <dbReference type="Pfam" id="PF03364"/>
    </source>
</evidence>
<dbReference type="GO" id="GO:0005739">
    <property type="term" value="C:mitochondrion"/>
    <property type="evidence" value="ECO:0007669"/>
    <property type="project" value="TreeGrafter"/>
</dbReference>
<dbReference type="OrthoDB" id="292693at2759"/>
<dbReference type="Pfam" id="PF03364">
    <property type="entry name" value="Polyketide_cyc"/>
    <property type="match status" value="1"/>
</dbReference>
<dbReference type="PANTHER" id="PTHR12901:SF10">
    <property type="entry name" value="COENZYME Q-BINDING PROTEIN COQ10, MITOCHONDRIAL"/>
    <property type="match status" value="1"/>
</dbReference>
<comment type="similarity">
    <text evidence="1">Belongs to the COQ10 family.</text>
</comment>
<reference evidence="5 6" key="1">
    <citation type="submission" date="2017-09" db="EMBL/GenBank/DDBJ databases">
        <title>WGS assembly of Aquilegia coerulea Goldsmith.</title>
        <authorList>
            <person name="Hodges S."/>
            <person name="Kramer E."/>
            <person name="Nordborg M."/>
            <person name="Tomkins J."/>
            <person name="Borevitz J."/>
            <person name="Derieg N."/>
            <person name="Yan J."/>
            <person name="Mihaltcheva S."/>
            <person name="Hayes R.D."/>
            <person name="Rokhsar D."/>
        </authorList>
    </citation>
    <scope>NUCLEOTIDE SEQUENCE [LARGE SCALE GENOMIC DNA]</scope>
    <source>
        <strain evidence="6">cv. Goldsmith</strain>
    </source>
</reference>
<dbReference type="InterPro" id="IPR005031">
    <property type="entry name" value="COQ10_START"/>
</dbReference>
<dbReference type="GO" id="GO:0048039">
    <property type="term" value="F:ubiquinone binding"/>
    <property type="evidence" value="ECO:0007669"/>
    <property type="project" value="InterPro"/>
</dbReference>
<evidence type="ECO:0000313" key="5">
    <source>
        <dbReference type="EMBL" id="PIA59877.1"/>
    </source>
</evidence>